<evidence type="ECO:0000313" key="3">
    <source>
        <dbReference type="EMBL" id="MDL5156665.1"/>
    </source>
</evidence>
<feature type="compositionally biased region" description="Basic and acidic residues" evidence="1">
    <location>
        <begin position="1"/>
        <end position="11"/>
    </location>
</feature>
<dbReference type="Pfam" id="PF03640">
    <property type="entry name" value="Lipoprotein_15"/>
    <property type="match status" value="2"/>
</dbReference>
<feature type="region of interest" description="Disordered" evidence="1">
    <location>
        <begin position="308"/>
        <end position="348"/>
    </location>
</feature>
<protein>
    <recommendedName>
        <fullName evidence="5">Lipoprotein</fullName>
    </recommendedName>
</protein>
<name>A0ABT7M7M8_9PSEU</name>
<evidence type="ECO:0000313" key="4">
    <source>
        <dbReference type="Proteomes" id="UP001231924"/>
    </source>
</evidence>
<dbReference type="RefSeq" id="WP_286052990.1">
    <property type="nucleotide sequence ID" value="NZ_JASVWF010000002.1"/>
</dbReference>
<feature type="region of interest" description="Disordered" evidence="1">
    <location>
        <begin position="1"/>
        <end position="140"/>
    </location>
</feature>
<feature type="compositionally biased region" description="Basic and acidic residues" evidence="1">
    <location>
        <begin position="20"/>
        <end position="30"/>
    </location>
</feature>
<keyword evidence="2" id="KW-1133">Transmembrane helix</keyword>
<evidence type="ECO:0000256" key="2">
    <source>
        <dbReference type="SAM" id="Phobius"/>
    </source>
</evidence>
<sequence>MRPDLQQDPRPEFGMPVPREAGRYDGHDAAPRTGGYPAAPYGGPVSGPQSIPQPVGQYGGPAHPYSGPQPVGARPPSTGSWSSQDRPLSGPQAYAHPAGRDTAAPTVRRRLADDVEYAEPRDEHPSGPLPTSTHRRAGRGGTGRKMLLALVAAGAVAAGAAGYVAIAHWGTSDQAVTPTAGAGAAAPTSLTGANLATRQTPLGTVATSDGYTLYQYTKDSNKPAAATCTGTCAEQWPPVLASDGDPWLKGIDASRVGTVDRPDGTKQLTLNGWPLYRYGKDAGPGETAGNGVGGTWKAVGPDGKAVAGNAPAAGAGQSGGQASTGQSNGGSAAGGESGYGDAGASSGY</sequence>
<dbReference type="InterPro" id="IPR005297">
    <property type="entry name" value="Lipoprotein_repeat"/>
</dbReference>
<dbReference type="PANTHER" id="PTHR39335">
    <property type="entry name" value="BLL4220 PROTEIN"/>
    <property type="match status" value="1"/>
</dbReference>
<accession>A0ABT7M7M8</accession>
<organism evidence="3 4">
    <name type="scientific">Actinomycetospora termitidis</name>
    <dbReference type="NCBI Taxonomy" id="3053470"/>
    <lineage>
        <taxon>Bacteria</taxon>
        <taxon>Bacillati</taxon>
        <taxon>Actinomycetota</taxon>
        <taxon>Actinomycetes</taxon>
        <taxon>Pseudonocardiales</taxon>
        <taxon>Pseudonocardiaceae</taxon>
        <taxon>Actinomycetospora</taxon>
    </lineage>
</organism>
<feature type="compositionally biased region" description="Low complexity" evidence="1">
    <location>
        <begin position="31"/>
        <end position="43"/>
    </location>
</feature>
<feature type="compositionally biased region" description="Gly residues" evidence="1">
    <location>
        <begin position="327"/>
        <end position="341"/>
    </location>
</feature>
<proteinExistence type="predicted"/>
<feature type="compositionally biased region" description="Low complexity" evidence="1">
    <location>
        <begin position="308"/>
        <end position="326"/>
    </location>
</feature>
<evidence type="ECO:0000256" key="1">
    <source>
        <dbReference type="SAM" id="MobiDB-lite"/>
    </source>
</evidence>
<keyword evidence="2" id="KW-0812">Transmembrane</keyword>
<feature type="compositionally biased region" description="Polar residues" evidence="1">
    <location>
        <begin position="77"/>
        <end position="86"/>
    </location>
</feature>
<feature type="transmembrane region" description="Helical" evidence="2">
    <location>
        <begin position="146"/>
        <end position="169"/>
    </location>
</feature>
<gene>
    <name evidence="3" type="ORF">QRT03_11895</name>
</gene>
<keyword evidence="4" id="KW-1185">Reference proteome</keyword>
<dbReference type="Proteomes" id="UP001231924">
    <property type="component" value="Unassembled WGS sequence"/>
</dbReference>
<feature type="compositionally biased region" description="Basic and acidic residues" evidence="1">
    <location>
        <begin position="110"/>
        <end position="125"/>
    </location>
</feature>
<evidence type="ECO:0008006" key="5">
    <source>
        <dbReference type="Google" id="ProtNLM"/>
    </source>
</evidence>
<reference evidence="3 4" key="1">
    <citation type="submission" date="2023-06" db="EMBL/GenBank/DDBJ databases">
        <title>Actinomycetospora Odt1-22.</title>
        <authorList>
            <person name="Supong K."/>
        </authorList>
    </citation>
    <scope>NUCLEOTIDE SEQUENCE [LARGE SCALE GENOMIC DNA]</scope>
    <source>
        <strain evidence="3 4">Odt1-22</strain>
    </source>
</reference>
<keyword evidence="2" id="KW-0472">Membrane</keyword>
<dbReference type="PANTHER" id="PTHR39335:SF1">
    <property type="entry name" value="BLL4220 PROTEIN"/>
    <property type="match status" value="1"/>
</dbReference>
<comment type="caution">
    <text evidence="3">The sequence shown here is derived from an EMBL/GenBank/DDBJ whole genome shotgun (WGS) entry which is preliminary data.</text>
</comment>
<dbReference type="EMBL" id="JASVWF010000002">
    <property type="protein sequence ID" value="MDL5156665.1"/>
    <property type="molecule type" value="Genomic_DNA"/>
</dbReference>